<sequence>MPVENSFAYVGTVFLYIHNFQRKLMLSHENFPITVQLRGFFGIWRTTHKKGLVNIGLHGPDQTISKYDYVVLCGSSQDKKSFGVEFDTAIHGNETSWEGLAVTDAKGLVKVSTTSREHRFESLVLYGTLGTCSTT</sequence>
<proteinExistence type="predicted"/>
<organism evidence="1 2">
    <name type="scientific">Oesophagostomum dentatum</name>
    <name type="common">Nodular worm</name>
    <dbReference type="NCBI Taxonomy" id="61180"/>
    <lineage>
        <taxon>Eukaryota</taxon>
        <taxon>Metazoa</taxon>
        <taxon>Ecdysozoa</taxon>
        <taxon>Nematoda</taxon>
        <taxon>Chromadorea</taxon>
        <taxon>Rhabditida</taxon>
        <taxon>Rhabditina</taxon>
        <taxon>Rhabditomorpha</taxon>
        <taxon>Strongyloidea</taxon>
        <taxon>Strongylidae</taxon>
        <taxon>Oesophagostomum</taxon>
    </lineage>
</organism>
<gene>
    <name evidence="1" type="ORF">OESDEN_09543</name>
</gene>
<dbReference type="AlphaFoldDB" id="A0A0B1T4B5"/>
<evidence type="ECO:0000313" key="1">
    <source>
        <dbReference type="EMBL" id="KHJ90612.1"/>
    </source>
</evidence>
<evidence type="ECO:0000313" key="2">
    <source>
        <dbReference type="Proteomes" id="UP000053660"/>
    </source>
</evidence>
<accession>A0A0B1T4B5</accession>
<keyword evidence="2" id="KW-1185">Reference proteome</keyword>
<protein>
    <submittedName>
        <fullName evidence="1">Uncharacterized protein</fullName>
    </submittedName>
</protein>
<reference evidence="1 2" key="1">
    <citation type="submission" date="2014-03" db="EMBL/GenBank/DDBJ databases">
        <title>Draft genome of the hookworm Oesophagostomum dentatum.</title>
        <authorList>
            <person name="Mitreva M."/>
        </authorList>
    </citation>
    <scope>NUCLEOTIDE SEQUENCE [LARGE SCALE GENOMIC DNA]</scope>
    <source>
        <strain evidence="1 2">OD-Hann</strain>
    </source>
</reference>
<name>A0A0B1T4B5_OESDE</name>
<dbReference type="EMBL" id="KN552848">
    <property type="protein sequence ID" value="KHJ90612.1"/>
    <property type="molecule type" value="Genomic_DNA"/>
</dbReference>
<dbReference type="Proteomes" id="UP000053660">
    <property type="component" value="Unassembled WGS sequence"/>
</dbReference>